<dbReference type="EMBL" id="NBWZ01000001">
    <property type="protein sequence ID" value="RFA08596.1"/>
    <property type="molecule type" value="Genomic_DNA"/>
</dbReference>
<dbReference type="Pfam" id="PF02720">
    <property type="entry name" value="DUF222"/>
    <property type="match status" value="1"/>
</dbReference>
<dbReference type="Proteomes" id="UP000256486">
    <property type="component" value="Unassembled WGS sequence"/>
</dbReference>
<comment type="caution">
    <text evidence="3">The sequence shown here is derived from an EMBL/GenBank/DDBJ whole genome shotgun (WGS) entry which is preliminary data.</text>
</comment>
<feature type="compositionally biased region" description="Low complexity" evidence="1">
    <location>
        <begin position="317"/>
        <end position="344"/>
    </location>
</feature>
<dbReference type="AlphaFoldDB" id="A0A3E0VF79"/>
<dbReference type="InterPro" id="IPR003870">
    <property type="entry name" value="DUF222"/>
</dbReference>
<feature type="region of interest" description="Disordered" evidence="1">
    <location>
        <begin position="306"/>
        <end position="365"/>
    </location>
</feature>
<evidence type="ECO:0000313" key="4">
    <source>
        <dbReference type="Proteomes" id="UP000256486"/>
    </source>
</evidence>
<accession>A0A3E0VF79</accession>
<feature type="compositionally biased region" description="Low complexity" evidence="1">
    <location>
        <begin position="13"/>
        <end position="22"/>
    </location>
</feature>
<keyword evidence="4" id="KW-1185">Reference proteome</keyword>
<reference evidence="3 4" key="1">
    <citation type="submission" date="2017-04" db="EMBL/GenBank/DDBJ databases">
        <title>Comparative genome analysis of Subtercola boreus.</title>
        <authorList>
            <person name="Cho Y.-J."/>
            <person name="Cho A."/>
            <person name="Kim O.-S."/>
            <person name="Lee J.-I."/>
        </authorList>
    </citation>
    <scope>NUCLEOTIDE SEQUENCE [LARGE SCALE GENOMIC DNA]</scope>
    <source>
        <strain evidence="3 4">K300</strain>
    </source>
</reference>
<gene>
    <name evidence="3" type="ORF">B7R54_04655</name>
</gene>
<dbReference type="CDD" id="cd00085">
    <property type="entry name" value="HNHc"/>
    <property type="match status" value="1"/>
</dbReference>
<sequence>MTRESLTIDRPEAAAPTPAARVPASPVAGRVAAVLAVAATVASVVPSAVPSKRQRFAVAVSAVITQHKAVAAAHAHLADLIEEARQAGTALHTVDSFTGGPQWSSEMVVERQIITELAVALHLSENDTRRLLHTSEGLAGPFTATRAALHSGAISYRHAEKIVNHSHTLPVASFPAYEHALLPHARTVTVQRLDTLARAATETAQPTTAVQRHLDAANRRRLDLDPATDGMAYLTLYIPAVEAVAIHNRATDLARSTKQSGDPRSLTHLRVDTLTDLLLNAEPTTPGTTPGIRARIHVTVPALTLLHHNPPTDTHTSPRASSTTSPSSTSTSTSTKAGSRATSTDPTGIDPTSTDTPGDLTGGHGWANLEGYGPIDQLTALHLTRNAPSFTRVLTDPATGCALGYGRQKYKPPADLDELIRLTHTHCTFPHCPEPSATADLDHTIPWNNEGTTELRNLSPLCSSHHKVKHHTEWTIEQTPDGTITWTSPAGHQYTVDPTPLAPPQVRFDNGPDTPAPF</sequence>
<feature type="compositionally biased region" description="Basic and acidic residues" evidence="1">
    <location>
        <begin position="1"/>
        <end position="12"/>
    </location>
</feature>
<name>A0A3E0VF79_9MICO</name>
<feature type="region of interest" description="Disordered" evidence="1">
    <location>
        <begin position="498"/>
        <end position="518"/>
    </location>
</feature>
<evidence type="ECO:0000256" key="1">
    <source>
        <dbReference type="SAM" id="MobiDB-lite"/>
    </source>
</evidence>
<dbReference type="RefSeq" id="WP_116414000.1">
    <property type="nucleotide sequence ID" value="NZ_NBWZ01000001.1"/>
</dbReference>
<dbReference type="OrthoDB" id="3261064at2"/>
<dbReference type="InterPro" id="IPR003615">
    <property type="entry name" value="HNH_nuc"/>
</dbReference>
<feature type="region of interest" description="Disordered" evidence="1">
    <location>
        <begin position="1"/>
        <end position="22"/>
    </location>
</feature>
<protein>
    <recommendedName>
        <fullName evidence="2">HNH nuclease domain-containing protein</fullName>
    </recommendedName>
</protein>
<feature type="domain" description="HNH nuclease" evidence="2">
    <location>
        <begin position="415"/>
        <end position="467"/>
    </location>
</feature>
<organism evidence="3 4">
    <name type="scientific">Subtercola boreus</name>
    <dbReference type="NCBI Taxonomy" id="120213"/>
    <lineage>
        <taxon>Bacteria</taxon>
        <taxon>Bacillati</taxon>
        <taxon>Actinomycetota</taxon>
        <taxon>Actinomycetes</taxon>
        <taxon>Micrococcales</taxon>
        <taxon>Microbacteriaceae</taxon>
        <taxon>Subtercola</taxon>
    </lineage>
</organism>
<dbReference type="Gene3D" id="1.10.30.50">
    <property type="match status" value="1"/>
</dbReference>
<evidence type="ECO:0000313" key="3">
    <source>
        <dbReference type="EMBL" id="RFA08596.1"/>
    </source>
</evidence>
<evidence type="ECO:0000259" key="2">
    <source>
        <dbReference type="SMART" id="SM00507"/>
    </source>
</evidence>
<dbReference type="SMART" id="SM00507">
    <property type="entry name" value="HNHc"/>
    <property type="match status" value="1"/>
</dbReference>
<proteinExistence type="predicted"/>